<dbReference type="AlphaFoldDB" id="S1PHN0"/>
<accession>S1PHN0</accession>
<evidence type="ECO:0000313" key="1">
    <source>
        <dbReference type="EMBL" id="EOW97663.1"/>
    </source>
</evidence>
<gene>
    <name evidence="1" type="ORF">A13A_01997</name>
</gene>
<comment type="caution">
    <text evidence="1">The sequence shown here is derived from an EMBL/GenBank/DDBJ whole genome shotgun (WGS) entry which is preliminary data.</text>
</comment>
<name>S1PHN0_ECOLX</name>
<dbReference type="Proteomes" id="UP000014179">
    <property type="component" value="Unassembled WGS sequence"/>
</dbReference>
<dbReference type="HOGENOM" id="CLU_219069_0_0_6"/>
<evidence type="ECO:0000313" key="2">
    <source>
        <dbReference type="Proteomes" id="UP000014179"/>
    </source>
</evidence>
<dbReference type="EMBL" id="ASUG01000035">
    <property type="protein sequence ID" value="EOW97663.1"/>
    <property type="molecule type" value="Genomic_DNA"/>
</dbReference>
<organism evidence="1 2">
    <name type="scientific">Escherichia coli KTE182</name>
    <dbReference type="NCBI Taxonomy" id="1181728"/>
    <lineage>
        <taxon>Bacteria</taxon>
        <taxon>Pseudomonadati</taxon>
        <taxon>Pseudomonadota</taxon>
        <taxon>Gammaproteobacteria</taxon>
        <taxon>Enterobacterales</taxon>
        <taxon>Enterobacteriaceae</taxon>
        <taxon>Escherichia</taxon>
    </lineage>
</organism>
<reference evidence="1 2" key="1">
    <citation type="submission" date="2013-01" db="EMBL/GenBank/DDBJ databases">
        <title>The Genome Sequence of Escherichia coli KTE182.</title>
        <authorList>
            <consortium name="The Broad Institute Genome Sequencing Platform"/>
            <consortium name="The Broad Institute Genome Sequencing Center for Infectious Disease"/>
            <person name="Feldgarden M."/>
            <person name="Nielsen K.L."/>
            <person name="Frimodt-Moller N."/>
            <person name="Andersen P.S."/>
            <person name="Walker B."/>
            <person name="Young S.K."/>
            <person name="Zeng Q."/>
            <person name="Gargeya S."/>
            <person name="Fitzgerald M."/>
            <person name="Haas B."/>
            <person name="Abouelleil A."/>
            <person name="Alvarado L."/>
            <person name="Arachchi H.M."/>
            <person name="Berlin A.M."/>
            <person name="Chapman S.B."/>
            <person name="Dewar J."/>
            <person name="Goldberg J."/>
            <person name="Griggs A."/>
            <person name="Gujja S."/>
            <person name="Hansen M."/>
            <person name="Howarth C."/>
            <person name="Imamovic A."/>
            <person name="Larimer J."/>
            <person name="McCowan C."/>
            <person name="Murphy C."/>
            <person name="Neiman D."/>
            <person name="Pearson M."/>
            <person name="Priest M."/>
            <person name="Roberts A."/>
            <person name="Saif S."/>
            <person name="Shea T."/>
            <person name="Sisk P."/>
            <person name="Sykes S."/>
            <person name="Wortman J."/>
            <person name="Nusbaum C."/>
            <person name="Birren B."/>
        </authorList>
    </citation>
    <scope>NUCLEOTIDE SEQUENCE [LARGE SCALE GENOMIC DNA]</scope>
    <source>
        <strain evidence="1 2">KTE182</strain>
    </source>
</reference>
<sequence>MIVALNGWRDLAHINEGIKKAGIMPAKKNINKTIKG</sequence>
<proteinExistence type="predicted"/>
<protein>
    <submittedName>
        <fullName evidence="1">Uncharacterized protein</fullName>
    </submittedName>
</protein>